<dbReference type="PANTHER" id="PTHR31235">
    <property type="entry name" value="PEROXIDASE 25-RELATED"/>
    <property type="match status" value="1"/>
</dbReference>
<dbReference type="GO" id="GO:0140825">
    <property type="term" value="F:lactoperoxidase activity"/>
    <property type="evidence" value="ECO:0007669"/>
    <property type="project" value="UniProtKB-EC"/>
</dbReference>
<feature type="domain" description="Plant heme peroxidase family profile" evidence="22">
    <location>
        <begin position="22"/>
        <end position="314"/>
    </location>
</feature>
<sequence length="644" mass="70588">MRGFLVACLALFCILGVCEGGDLRKKFYKRTCSEAEDIVRSKIQEHVSARPELPAKLIRMHFHDCFVRGCDGSVLLDSTASNTAEKDSIPNLSLSGFDVIDDIKAALEAKCPGTVSCADILALAARDAVSVQFKKPMWEVLTGRRDGKVSISGEALANLPAPFFNLAQLRQSFESKKLTVHDLVVLSGAHTIGVGHCNLFSNRLFNFSGKGDQDPSLNPTYATFLKTKCQSLSDTTTTVEMDPESSSTFDNDYYSILIQNKGLFQSDAALLTAKVSRNIVNELTKQDKFFTEFGQSMKRMGAIEVLTGSDGEIRTKIELRMKMRGFLVACLALFCILGVCEGGDLRKKFYKRTCSEAEDIVRSKIQEHVSARPELAAKLIRMHFHDCFVRGCDGSVLLDSTATNTAEKDSIPNLSLSGFDVIDDIKAALEAKCPGTVSCADILALAARDAVSVQFKKPMWEVLTGRRDGKVSISGEALANLPAPFFNITQLRQSFESKKLTVHDLVVLSGAHTIGVGHCNLFSNRLFNFSGKGDQDPSLNPTYATFLKTKCQSLSDTTTTVEMDPESSSTFDNDYYSILIQNKGLFQSDAALLTAKVSRNIVNELTKQDKFFTEFGQSMKRMGAIEVLTGSDGEIRTKCSVVNS</sequence>
<comment type="catalytic activity">
    <reaction evidence="1">
        <text>2 a phenolic donor + H2O2 = 2 a phenolic radical donor + 2 H2O</text>
        <dbReference type="Rhea" id="RHEA:56136"/>
        <dbReference type="ChEBI" id="CHEBI:15377"/>
        <dbReference type="ChEBI" id="CHEBI:16240"/>
        <dbReference type="ChEBI" id="CHEBI:139520"/>
        <dbReference type="ChEBI" id="CHEBI:139521"/>
        <dbReference type="EC" id="1.11.1.7"/>
    </reaction>
</comment>
<evidence type="ECO:0000256" key="15">
    <source>
        <dbReference type="ARBA" id="ARBA00023324"/>
    </source>
</evidence>
<keyword evidence="24" id="KW-1185">Reference proteome</keyword>
<dbReference type="PROSITE" id="PS50873">
    <property type="entry name" value="PEROXIDASE_4"/>
    <property type="match status" value="2"/>
</dbReference>
<dbReference type="GO" id="GO:0006979">
    <property type="term" value="P:response to oxidative stress"/>
    <property type="evidence" value="ECO:0007669"/>
    <property type="project" value="InterPro"/>
</dbReference>
<evidence type="ECO:0000256" key="6">
    <source>
        <dbReference type="ARBA" id="ARBA00022559"/>
    </source>
</evidence>
<dbReference type="EMBL" id="CP039350">
    <property type="protein sequence ID" value="QCD98170.1"/>
    <property type="molecule type" value="Genomic_DNA"/>
</dbReference>
<keyword evidence="7" id="KW-0349">Heme</keyword>
<feature type="binding site" evidence="18">
    <location>
        <position position="386"/>
    </location>
    <ligand>
        <name>Ca(2+)</name>
        <dbReference type="ChEBI" id="CHEBI:29108"/>
        <label>1</label>
    </ligand>
</feature>
<dbReference type="Pfam" id="PF00141">
    <property type="entry name" value="peroxidase"/>
    <property type="match status" value="2"/>
</dbReference>
<evidence type="ECO:0000313" key="23">
    <source>
        <dbReference type="EMBL" id="QCD98170.1"/>
    </source>
</evidence>
<accession>A0A4D6MBP7</accession>
<dbReference type="Gene3D" id="1.10.520.10">
    <property type="match status" value="2"/>
</dbReference>
<evidence type="ECO:0000256" key="16">
    <source>
        <dbReference type="PIRSR" id="PIRSR600823-1"/>
    </source>
</evidence>
<feature type="binding site" evidence="18">
    <location>
        <position position="389"/>
    </location>
    <ligand>
        <name>Ca(2+)</name>
        <dbReference type="ChEBI" id="CHEBI:29108"/>
        <label>1</label>
    </ligand>
</feature>
<dbReference type="SUPFAM" id="SSF48113">
    <property type="entry name" value="Heme-dependent peroxidases"/>
    <property type="match status" value="2"/>
</dbReference>
<feature type="binding site" description="axial binding residue" evidence="18">
    <location>
        <position position="512"/>
    </location>
    <ligand>
        <name>heme b</name>
        <dbReference type="ChEBI" id="CHEBI:60344"/>
    </ligand>
    <ligandPart>
        <name>Fe</name>
        <dbReference type="ChEBI" id="CHEBI:18248"/>
    </ligandPart>
</feature>
<evidence type="ECO:0000256" key="4">
    <source>
        <dbReference type="ARBA" id="ARBA00012313"/>
    </source>
</evidence>
<feature type="chain" id="PRO_5020026008" description="peroxidase" evidence="21">
    <location>
        <begin position="21"/>
        <end position="644"/>
    </location>
</feature>
<keyword evidence="5" id="KW-0964">Secreted</keyword>
<dbReference type="Gene3D" id="1.10.420.10">
    <property type="entry name" value="Peroxidase, domain 2"/>
    <property type="match status" value="2"/>
</dbReference>
<dbReference type="InterPro" id="IPR002016">
    <property type="entry name" value="Haem_peroxidase"/>
</dbReference>
<dbReference type="AlphaFoldDB" id="A0A4D6MBP7"/>
<dbReference type="InterPro" id="IPR010255">
    <property type="entry name" value="Haem_peroxidase_sf"/>
</dbReference>
<feature type="binding site" evidence="18">
    <location>
        <position position="391"/>
    </location>
    <ligand>
        <name>Ca(2+)</name>
        <dbReference type="ChEBI" id="CHEBI:29108"/>
        <label>1</label>
    </ligand>
</feature>
<keyword evidence="11" id="KW-0560">Oxidoreductase</keyword>
<keyword evidence="10 18" id="KW-0106">Calcium</keyword>
<feature type="disulfide bond" evidence="20">
    <location>
        <begin position="519"/>
        <end position="551"/>
    </location>
</feature>
<feature type="binding site" evidence="18">
    <location>
        <position position="572"/>
    </location>
    <ligand>
        <name>Ca(2+)</name>
        <dbReference type="ChEBI" id="CHEBI:29108"/>
        <label>2</label>
    </ligand>
</feature>
<evidence type="ECO:0000256" key="18">
    <source>
        <dbReference type="PIRSR" id="PIRSR600823-3"/>
    </source>
</evidence>
<name>A0A4D6MBP7_VIGUN</name>
<organism evidence="23 24">
    <name type="scientific">Vigna unguiculata</name>
    <name type="common">Cowpea</name>
    <dbReference type="NCBI Taxonomy" id="3917"/>
    <lineage>
        <taxon>Eukaryota</taxon>
        <taxon>Viridiplantae</taxon>
        <taxon>Streptophyta</taxon>
        <taxon>Embryophyta</taxon>
        <taxon>Tracheophyta</taxon>
        <taxon>Spermatophyta</taxon>
        <taxon>Magnoliopsida</taxon>
        <taxon>eudicotyledons</taxon>
        <taxon>Gunneridae</taxon>
        <taxon>Pentapetalae</taxon>
        <taxon>rosids</taxon>
        <taxon>fabids</taxon>
        <taxon>Fabales</taxon>
        <taxon>Fabaceae</taxon>
        <taxon>Papilionoideae</taxon>
        <taxon>50 kb inversion clade</taxon>
        <taxon>NPAAA clade</taxon>
        <taxon>indigoferoid/millettioid clade</taxon>
        <taxon>Phaseoleae</taxon>
        <taxon>Vigna</taxon>
    </lineage>
</organism>
<feature type="active site" description="Proton acceptor" evidence="16">
    <location>
        <position position="385"/>
    </location>
</feature>
<dbReference type="InterPro" id="IPR019794">
    <property type="entry name" value="Peroxidases_AS"/>
</dbReference>
<evidence type="ECO:0000256" key="19">
    <source>
        <dbReference type="PIRSR" id="PIRSR600823-4"/>
    </source>
</evidence>
<gene>
    <name evidence="23" type="ORF">DEO72_LG6g2888</name>
</gene>
<evidence type="ECO:0000256" key="9">
    <source>
        <dbReference type="ARBA" id="ARBA00022729"/>
    </source>
</evidence>
<dbReference type="FunFam" id="1.10.520.10:FF:000001">
    <property type="entry name" value="Peroxidase"/>
    <property type="match status" value="2"/>
</dbReference>
<keyword evidence="15" id="KW-0376">Hydrogen peroxide</keyword>
<feature type="signal peptide" evidence="21">
    <location>
        <begin position="1"/>
        <end position="20"/>
    </location>
</feature>
<evidence type="ECO:0000256" key="17">
    <source>
        <dbReference type="PIRSR" id="PIRSR600823-2"/>
    </source>
</evidence>
<feature type="disulfide bond" evidence="20">
    <location>
        <begin position="387"/>
        <end position="392"/>
    </location>
</feature>
<evidence type="ECO:0000256" key="13">
    <source>
        <dbReference type="ARBA" id="ARBA00023157"/>
    </source>
</evidence>
<feature type="binding site" evidence="17">
    <location>
        <position position="482"/>
    </location>
    <ligand>
        <name>substrate</name>
    </ligand>
</feature>
<dbReference type="FunFam" id="1.10.420.10:FF:000008">
    <property type="entry name" value="Peroxidase"/>
    <property type="match status" value="2"/>
</dbReference>
<evidence type="ECO:0000256" key="11">
    <source>
        <dbReference type="ARBA" id="ARBA00023002"/>
    </source>
</evidence>
<evidence type="ECO:0000256" key="12">
    <source>
        <dbReference type="ARBA" id="ARBA00023004"/>
    </source>
</evidence>
<dbReference type="PROSITE" id="PS00436">
    <property type="entry name" value="PEROXIDASE_2"/>
    <property type="match status" value="1"/>
</dbReference>
<feature type="binding site" evidence="18">
    <location>
        <position position="393"/>
    </location>
    <ligand>
        <name>Ca(2+)</name>
        <dbReference type="ChEBI" id="CHEBI:29108"/>
        <label>1</label>
    </ligand>
</feature>
<keyword evidence="6 23" id="KW-0575">Peroxidase</keyword>
<evidence type="ECO:0000313" key="24">
    <source>
        <dbReference type="Proteomes" id="UP000501690"/>
    </source>
</evidence>
<evidence type="ECO:0000256" key="1">
    <source>
        <dbReference type="ARBA" id="ARBA00000189"/>
    </source>
</evidence>
<dbReference type="PRINTS" id="PR00458">
    <property type="entry name" value="PEROXIDASE"/>
</dbReference>
<evidence type="ECO:0000256" key="21">
    <source>
        <dbReference type="SAM" id="SignalP"/>
    </source>
</evidence>
<keyword evidence="8 18" id="KW-0479">Metal-binding</keyword>
<evidence type="ECO:0000256" key="8">
    <source>
        <dbReference type="ARBA" id="ARBA00022723"/>
    </source>
</evidence>
<comment type="similarity">
    <text evidence="3">Belongs to the peroxidase family. Ascorbate peroxidase subfamily.</text>
</comment>
<comment type="cofactor">
    <cofactor evidence="18">
        <name>heme b</name>
        <dbReference type="ChEBI" id="CHEBI:60344"/>
    </cofactor>
    <text evidence="18">Binds 1 heme b (iron(II)-protoporphyrin IX) group per subunit.</text>
</comment>
<feature type="disulfide bond" evidence="20">
    <location>
        <begin position="354"/>
        <end position="433"/>
    </location>
</feature>
<dbReference type="PRINTS" id="PR00461">
    <property type="entry name" value="PLPEROXIDASE"/>
</dbReference>
<evidence type="ECO:0000256" key="7">
    <source>
        <dbReference type="ARBA" id="ARBA00022617"/>
    </source>
</evidence>
<evidence type="ECO:0000256" key="2">
    <source>
        <dbReference type="ARBA" id="ARBA00002322"/>
    </source>
</evidence>
<dbReference type="InterPro" id="IPR033905">
    <property type="entry name" value="Secretory_peroxidase"/>
</dbReference>
<evidence type="ECO:0000256" key="20">
    <source>
        <dbReference type="PIRSR" id="PIRSR600823-5"/>
    </source>
</evidence>
<keyword evidence="13 20" id="KW-1015">Disulfide bond</keyword>
<dbReference type="GO" id="GO:0046872">
    <property type="term" value="F:metal ion binding"/>
    <property type="evidence" value="ECO:0007669"/>
    <property type="project" value="UniProtKB-KW"/>
</dbReference>
<feature type="binding site" evidence="18">
    <location>
        <position position="513"/>
    </location>
    <ligand>
        <name>Ca(2+)</name>
        <dbReference type="ChEBI" id="CHEBI:29108"/>
        <label>2</label>
    </ligand>
</feature>
<proteinExistence type="inferred from homology"/>
<feature type="domain" description="Plant heme peroxidase family profile" evidence="22">
    <location>
        <begin position="344"/>
        <end position="643"/>
    </location>
</feature>
<evidence type="ECO:0000256" key="14">
    <source>
        <dbReference type="ARBA" id="ARBA00023180"/>
    </source>
</evidence>
<evidence type="ECO:0000256" key="5">
    <source>
        <dbReference type="ARBA" id="ARBA00022525"/>
    </source>
</evidence>
<evidence type="ECO:0000259" key="22">
    <source>
        <dbReference type="PROSITE" id="PS50873"/>
    </source>
</evidence>
<dbReference type="CDD" id="cd00693">
    <property type="entry name" value="secretory_peroxidase"/>
    <property type="match status" value="2"/>
</dbReference>
<dbReference type="PROSITE" id="PS00435">
    <property type="entry name" value="PEROXIDASE_1"/>
    <property type="match status" value="2"/>
</dbReference>
<dbReference type="GO" id="GO:0020037">
    <property type="term" value="F:heme binding"/>
    <property type="evidence" value="ECO:0007669"/>
    <property type="project" value="InterPro"/>
</dbReference>
<dbReference type="EC" id="1.11.1.7" evidence="4"/>
<feature type="binding site" evidence="18">
    <location>
        <position position="395"/>
    </location>
    <ligand>
        <name>Ca(2+)</name>
        <dbReference type="ChEBI" id="CHEBI:29108"/>
        <label>1</label>
    </ligand>
</feature>
<dbReference type="Proteomes" id="UP000501690">
    <property type="component" value="Linkage Group LG6"/>
</dbReference>
<keyword evidence="9 21" id="KW-0732">Signal</keyword>
<evidence type="ECO:0000256" key="10">
    <source>
        <dbReference type="ARBA" id="ARBA00022837"/>
    </source>
</evidence>
<keyword evidence="14" id="KW-0325">Glycoprotein</keyword>
<dbReference type="GO" id="GO:0042744">
    <property type="term" value="P:hydrogen peroxide catabolic process"/>
    <property type="evidence" value="ECO:0007669"/>
    <property type="project" value="UniProtKB-KW"/>
</dbReference>
<dbReference type="InterPro" id="IPR019793">
    <property type="entry name" value="Peroxidases_heam-ligand_BS"/>
</dbReference>
<comment type="function">
    <text evidence="2">Removal of H(2)O(2), oxidation of toxic reductants, biosynthesis and degradation of lignin, suberization, auxin catabolism, response to environmental stresses such as wounding, pathogen attack and oxidative stress. These functions might be dependent on each isozyme/isoform in each plant tissue.</text>
</comment>
<protein>
    <recommendedName>
        <fullName evidence="4">peroxidase</fullName>
        <ecNumber evidence="4">1.11.1.7</ecNumber>
    </recommendedName>
</protein>
<feature type="binding site" evidence="18">
    <location>
        <position position="564"/>
    </location>
    <ligand>
        <name>Ca(2+)</name>
        <dbReference type="ChEBI" id="CHEBI:29108"/>
        <label>2</label>
    </ligand>
</feature>
<keyword evidence="12 18" id="KW-0408">Iron</keyword>
<evidence type="ECO:0000256" key="3">
    <source>
        <dbReference type="ARBA" id="ARBA00006873"/>
    </source>
</evidence>
<feature type="disulfide bond" evidence="20">
    <location>
        <begin position="439"/>
        <end position="639"/>
    </location>
</feature>
<reference evidence="23 24" key="1">
    <citation type="submission" date="2019-04" db="EMBL/GenBank/DDBJ databases">
        <title>An improved genome assembly and genetic linkage map for asparagus bean, Vigna unguiculata ssp. sesquipedialis.</title>
        <authorList>
            <person name="Xia Q."/>
            <person name="Zhang R."/>
            <person name="Dong Y."/>
        </authorList>
    </citation>
    <scope>NUCLEOTIDE SEQUENCE [LARGE SCALE GENOMIC DNA]</scope>
    <source>
        <tissue evidence="23">Leaf</tissue>
    </source>
</reference>
<dbReference type="InterPro" id="IPR000823">
    <property type="entry name" value="Peroxidase_pln"/>
</dbReference>
<feature type="binding site" evidence="18">
    <location>
        <position position="407"/>
    </location>
    <ligand>
        <name>Ca(2+)</name>
        <dbReference type="ChEBI" id="CHEBI:29108"/>
        <label>1</label>
    </ligand>
</feature>
<feature type="site" description="Transition state stabilizer" evidence="19">
    <location>
        <position position="381"/>
    </location>
</feature>
<comment type="cofactor">
    <cofactor evidence="18">
        <name>Ca(2+)</name>
        <dbReference type="ChEBI" id="CHEBI:29108"/>
    </cofactor>
    <text evidence="18">Binds 2 calcium ions per subunit.</text>
</comment>